<dbReference type="AlphaFoldDB" id="M5C819"/>
<dbReference type="InterPro" id="IPR011009">
    <property type="entry name" value="Kinase-like_dom_sf"/>
</dbReference>
<dbReference type="InterPro" id="IPR000719">
    <property type="entry name" value="Prot_kinase_dom"/>
</dbReference>
<dbReference type="Pfam" id="PF07714">
    <property type="entry name" value="PK_Tyr_Ser-Thr"/>
    <property type="match status" value="2"/>
</dbReference>
<dbReference type="HOGENOM" id="CLU_000288_7_18_1"/>
<dbReference type="GO" id="GO:0004674">
    <property type="term" value="F:protein serine/threonine kinase activity"/>
    <property type="evidence" value="ECO:0007669"/>
    <property type="project" value="TreeGrafter"/>
</dbReference>
<dbReference type="InterPro" id="IPR051681">
    <property type="entry name" value="Ser/Thr_Kinases-Pseudokinases"/>
</dbReference>
<proteinExistence type="predicted"/>
<gene>
    <name evidence="2" type="ORF">BN14_09704</name>
</gene>
<dbReference type="GO" id="GO:0005524">
    <property type="term" value="F:ATP binding"/>
    <property type="evidence" value="ECO:0007669"/>
    <property type="project" value="InterPro"/>
</dbReference>
<dbReference type="EMBL" id="CAOJ01014791">
    <property type="protein sequence ID" value="CCO35586.1"/>
    <property type="molecule type" value="Genomic_DNA"/>
</dbReference>
<evidence type="ECO:0000259" key="1">
    <source>
        <dbReference type="PROSITE" id="PS50011"/>
    </source>
</evidence>
<evidence type="ECO:0000313" key="3">
    <source>
        <dbReference type="Proteomes" id="UP000012065"/>
    </source>
</evidence>
<dbReference type="Gene3D" id="1.10.510.10">
    <property type="entry name" value="Transferase(Phosphotransferase) domain 1"/>
    <property type="match status" value="2"/>
</dbReference>
<protein>
    <recommendedName>
        <fullName evidence="1">Protein kinase domain-containing protein</fullName>
    </recommendedName>
</protein>
<dbReference type="PROSITE" id="PS50011">
    <property type="entry name" value="PROTEIN_KINASE_DOM"/>
    <property type="match status" value="1"/>
</dbReference>
<name>M5C819_THACB</name>
<comment type="caution">
    <text evidence="2">The sequence shown here is derived from an EMBL/GenBank/DDBJ whole genome shotgun (WGS) entry which is preliminary data.</text>
</comment>
<evidence type="ECO:0000313" key="2">
    <source>
        <dbReference type="EMBL" id="CCO35586.1"/>
    </source>
</evidence>
<sequence>MDQNRTKLLKHAAKELYHWSKLIHPNVLPLMGLAIFRGHIAMVSKWMEYGNLSNYLDKNPSTNRIDLANVMISSEGVAMIADFGNAHLRELTLKFTNTASRGFSLRWAAPELFSEDEQACVANMKSDVYAYDD</sequence>
<dbReference type="PANTHER" id="PTHR44329">
    <property type="entry name" value="SERINE/THREONINE-PROTEIN KINASE TNNI3K-RELATED"/>
    <property type="match status" value="1"/>
</dbReference>
<accession>M5C819</accession>
<dbReference type="Proteomes" id="UP000012065">
    <property type="component" value="Unassembled WGS sequence"/>
</dbReference>
<feature type="domain" description="Protein kinase" evidence="1">
    <location>
        <begin position="1"/>
        <end position="133"/>
    </location>
</feature>
<organism evidence="2 3">
    <name type="scientific">Thanatephorus cucumeris (strain AG1-IB / isolate 7/3/14)</name>
    <name type="common">Lettuce bottom rot fungus</name>
    <name type="synonym">Rhizoctonia solani</name>
    <dbReference type="NCBI Taxonomy" id="1108050"/>
    <lineage>
        <taxon>Eukaryota</taxon>
        <taxon>Fungi</taxon>
        <taxon>Dikarya</taxon>
        <taxon>Basidiomycota</taxon>
        <taxon>Agaricomycotina</taxon>
        <taxon>Agaricomycetes</taxon>
        <taxon>Cantharellales</taxon>
        <taxon>Ceratobasidiaceae</taxon>
        <taxon>Rhizoctonia</taxon>
        <taxon>Rhizoctonia solani AG-1</taxon>
    </lineage>
</organism>
<reference evidence="2 3" key="1">
    <citation type="journal article" date="2013" name="J. Biotechnol.">
        <title>Establishment and interpretation of the genome sequence of the phytopathogenic fungus Rhizoctonia solani AG1-IB isolate 7/3/14.</title>
        <authorList>
            <person name="Wibberg D.W."/>
            <person name="Jelonek L.J."/>
            <person name="Rupp O.R."/>
            <person name="Hennig M.H."/>
            <person name="Eikmeyer F.E."/>
            <person name="Goesmann A.G."/>
            <person name="Hartmann A.H."/>
            <person name="Borriss R.B."/>
            <person name="Grosch R.G."/>
            <person name="Puehler A.P."/>
            <person name="Schlueter A.S."/>
        </authorList>
    </citation>
    <scope>NUCLEOTIDE SEQUENCE [LARGE SCALE GENOMIC DNA]</scope>
    <source>
        <strain evidence="3">AG1-IB / isolate 7/3/14</strain>
    </source>
</reference>
<dbReference type="InterPro" id="IPR001245">
    <property type="entry name" value="Ser-Thr/Tyr_kinase_cat_dom"/>
</dbReference>
<dbReference type="SUPFAM" id="SSF56112">
    <property type="entry name" value="Protein kinase-like (PK-like)"/>
    <property type="match status" value="1"/>
</dbReference>